<organism evidence="2 3">
    <name type="scientific">Caballeronia concitans</name>
    <dbReference type="NCBI Taxonomy" id="1777133"/>
    <lineage>
        <taxon>Bacteria</taxon>
        <taxon>Pseudomonadati</taxon>
        <taxon>Pseudomonadota</taxon>
        <taxon>Betaproteobacteria</taxon>
        <taxon>Burkholderiales</taxon>
        <taxon>Burkholderiaceae</taxon>
        <taxon>Caballeronia</taxon>
    </lineage>
</organism>
<proteinExistence type="predicted"/>
<dbReference type="Proteomes" id="UP000198263">
    <property type="component" value="Unassembled WGS sequence"/>
</dbReference>
<evidence type="ECO:0000313" key="3">
    <source>
        <dbReference type="Proteomes" id="UP000198263"/>
    </source>
</evidence>
<gene>
    <name evidence="2" type="ORF">AWB72_03884</name>
</gene>
<keyword evidence="1" id="KW-0472">Membrane</keyword>
<name>A0A658R0P9_9BURK</name>
<keyword evidence="1" id="KW-0812">Transmembrane</keyword>
<feature type="transmembrane region" description="Helical" evidence="1">
    <location>
        <begin position="220"/>
        <end position="239"/>
    </location>
</feature>
<feature type="transmembrane region" description="Helical" evidence="1">
    <location>
        <begin position="109"/>
        <end position="128"/>
    </location>
</feature>
<feature type="transmembrane region" description="Helical" evidence="1">
    <location>
        <begin position="246"/>
        <end position="266"/>
    </location>
</feature>
<keyword evidence="1" id="KW-1133">Transmembrane helix</keyword>
<feature type="transmembrane region" description="Helical" evidence="1">
    <location>
        <begin position="352"/>
        <end position="373"/>
    </location>
</feature>
<comment type="caution">
    <text evidence="2">The sequence shown here is derived from an EMBL/GenBank/DDBJ whole genome shotgun (WGS) entry which is preliminary data.</text>
</comment>
<dbReference type="AlphaFoldDB" id="A0A658R0P9"/>
<evidence type="ECO:0000313" key="2">
    <source>
        <dbReference type="EMBL" id="SAL38250.1"/>
    </source>
</evidence>
<feature type="transmembrane region" description="Helical" evidence="1">
    <location>
        <begin position="54"/>
        <end position="75"/>
    </location>
</feature>
<reference evidence="2 3" key="1">
    <citation type="submission" date="2016-01" db="EMBL/GenBank/DDBJ databases">
        <authorList>
            <person name="Peeters C."/>
        </authorList>
    </citation>
    <scope>NUCLEOTIDE SEQUENCE [LARGE SCALE GENOMIC DNA]</scope>
    <source>
        <strain evidence="2">LMG 29315</strain>
    </source>
</reference>
<feature type="transmembrane region" description="Helical" evidence="1">
    <location>
        <begin position="185"/>
        <end position="214"/>
    </location>
</feature>
<keyword evidence="3" id="KW-1185">Reference proteome</keyword>
<evidence type="ECO:0008006" key="4">
    <source>
        <dbReference type="Google" id="ProtNLM"/>
    </source>
</evidence>
<evidence type="ECO:0000256" key="1">
    <source>
        <dbReference type="SAM" id="Phobius"/>
    </source>
</evidence>
<protein>
    <recommendedName>
        <fullName evidence="4">Polysaccharide polymerase</fullName>
    </recommendedName>
</protein>
<feature type="transmembrane region" description="Helical" evidence="1">
    <location>
        <begin position="160"/>
        <end position="178"/>
    </location>
</feature>
<accession>A0A658R0P9</accession>
<feature type="transmembrane region" description="Helical" evidence="1">
    <location>
        <begin position="22"/>
        <end position="42"/>
    </location>
</feature>
<dbReference type="EMBL" id="FCNV02000009">
    <property type="protein sequence ID" value="SAL38250.1"/>
    <property type="molecule type" value="Genomic_DNA"/>
</dbReference>
<feature type="transmembrane region" description="Helical" evidence="1">
    <location>
        <begin position="321"/>
        <end position="340"/>
    </location>
</feature>
<sequence length="416" mass="47599">MRREMDDMLIYYIVGAFALDNIVNYFVAVPVYVASIPVSLLLMFRLTRNRLDRLWFIACILCLGFSAVVNFFRFAVSIEDLSDILFLAQFFSAFFYAKNSRVSPAAISHATYVFAILFLPALVGINAGSSEADPDVFLSGSRDIEFLRLYNQGMYRLPHVASYLLAFACLWWTYVASFSHKARHFLLAAIFLFLTLYTGSRTPIIVMGAAYLVANFRLQAREILITVVIFVIAGFVIANMKDMMDFLFGSFLYQYLSFFDTVINNFDRLSRVIIWDSWFSAISDFNGLDFFVGRNFSSSFDFNSRKIGLNIWFHNDFLSAFYAYGIFVFSAYLIPHLIALKVAIRRRASARLLCLLGLYIFVAAFVNGFYKYLPVMFFVLLFSDRSEVAAYARGASFRRAGQRRVRLDVDEATGAR</sequence>